<evidence type="ECO:0000256" key="1">
    <source>
        <dbReference type="SAM" id="MobiDB-lite"/>
    </source>
</evidence>
<evidence type="ECO:0000313" key="2">
    <source>
        <dbReference type="EMBL" id="CAE0775177.1"/>
    </source>
</evidence>
<feature type="region of interest" description="Disordered" evidence="1">
    <location>
        <begin position="574"/>
        <end position="597"/>
    </location>
</feature>
<sequence>MEHNLDAQLQNSLLGMQQLIRHAAEAQQAQQQLAINGMAEGPHQEAEELAQGLTSLQTLKRRLAGTTVSEDDSADASDDDQDELDARLSALGAMRAKLSQTMSESSVSDPHAGSYSAAEEAEADEIASALWHMSALRGRLTSMQAAEFADGDATGGDGADEDEDREALLTEELSARLGQLGVVHERLQANHNGAGEEEEEFAQQLNASLSHLGHVHGRVQAAAELTDDMETAGEARGSDEVSESVSRLAYLSGRLQHVQASADGTLNARLNFDPAQMYEEESDGMEADAELTRILRHLHAIGGRAHAVVHELDGSRDAALESSSEVLDEEDGEAEATLSGLAAVRDRLRSSGTEATEEELTRMLGYFSAIQGRLVQAVRDDGEAHAHAHALAEAEAEAERRAEAEWRASWGDAWADEWRRRRAQASIAPTEREEILEARLAEQSKLVDELHARLGHYERQEGAREAEIGADDLSGRGGTAMSREAEMRLRARNLAHAQLDDIVGDGESLPVLLRLLETLANLEPNERRESMGALLEAAAAREGDWQLRLQSQRIEQELVDACALDQQSAVAAGAIGDGGEEGGGGGGDGHGGDARPQGATLRELYEMSARYGLVPEGGRSQVLQQLIDHLCAQGVAQQRQAEAQAGAGAAPGNGHAARGDDQASESQPSADEAELASMPFANARPKTARGPPGQDPFHYVSPGKRAPANSPVQKLVLKSRRKRPIAAPEAPMETPRDRMLFAEADEAFTLAEESADSPACCAAALSTDVASPAAARAVSAVPPSRAALAPQCGWEEWKEEGSATDRAEYASSYAASVCDRAAKYIVHGEGEHIAEIDDEEDLDRITLDDLPNEPLLGGAPDTQRPHAQAWLPAHDPEFRQQIAARARAEAEANDAAAILAGVHDHVELAGDPEEGLDPEARASGEITQTDELNRRLLASFKESLERMGDRYSPALMAARSEE</sequence>
<protein>
    <submittedName>
        <fullName evidence="2">Uncharacterized protein</fullName>
    </submittedName>
</protein>
<feature type="compositionally biased region" description="Low complexity" evidence="1">
    <location>
        <begin position="642"/>
        <end position="656"/>
    </location>
</feature>
<organism evidence="2">
    <name type="scientific">Chrysotila carterae</name>
    <name type="common">Marine alga</name>
    <name type="synonym">Syracosphaera carterae</name>
    <dbReference type="NCBI Taxonomy" id="13221"/>
    <lineage>
        <taxon>Eukaryota</taxon>
        <taxon>Haptista</taxon>
        <taxon>Haptophyta</taxon>
        <taxon>Prymnesiophyceae</taxon>
        <taxon>Isochrysidales</taxon>
        <taxon>Isochrysidaceae</taxon>
        <taxon>Chrysotila</taxon>
    </lineage>
</organism>
<proteinExistence type="predicted"/>
<accession>A0A7S4F688</accession>
<dbReference type="AlphaFoldDB" id="A0A7S4F688"/>
<dbReference type="EMBL" id="HBIZ01043478">
    <property type="protein sequence ID" value="CAE0775177.1"/>
    <property type="molecule type" value="Transcribed_RNA"/>
</dbReference>
<feature type="region of interest" description="Disordered" evidence="1">
    <location>
        <begin position="100"/>
        <end position="119"/>
    </location>
</feature>
<feature type="region of interest" description="Disordered" evidence="1">
    <location>
        <begin position="642"/>
        <end position="710"/>
    </location>
</feature>
<feature type="region of interest" description="Disordered" evidence="1">
    <location>
        <begin position="908"/>
        <end position="928"/>
    </location>
</feature>
<gene>
    <name evidence="2" type="ORF">PCAR00345_LOCUS27811</name>
</gene>
<name>A0A7S4F688_CHRCT</name>
<feature type="compositionally biased region" description="Gly residues" evidence="1">
    <location>
        <begin position="575"/>
        <end position="589"/>
    </location>
</feature>
<reference evidence="2" key="1">
    <citation type="submission" date="2021-01" db="EMBL/GenBank/DDBJ databases">
        <authorList>
            <person name="Corre E."/>
            <person name="Pelletier E."/>
            <person name="Niang G."/>
            <person name="Scheremetjew M."/>
            <person name="Finn R."/>
            <person name="Kale V."/>
            <person name="Holt S."/>
            <person name="Cochrane G."/>
            <person name="Meng A."/>
            <person name="Brown T."/>
            <person name="Cohen L."/>
        </authorList>
    </citation>
    <scope>NUCLEOTIDE SEQUENCE</scope>
    <source>
        <strain evidence="2">CCMP645</strain>
    </source>
</reference>